<dbReference type="GO" id="GO:0004364">
    <property type="term" value="F:glutathione transferase activity"/>
    <property type="evidence" value="ECO:0007669"/>
    <property type="project" value="TreeGrafter"/>
</dbReference>
<protein>
    <submittedName>
        <fullName evidence="2">Glutathione S-transferase</fullName>
    </submittedName>
</protein>
<dbReference type="GO" id="GO:0006559">
    <property type="term" value="P:L-phenylalanine catabolic process"/>
    <property type="evidence" value="ECO:0007669"/>
    <property type="project" value="TreeGrafter"/>
</dbReference>
<dbReference type="InterPro" id="IPR040079">
    <property type="entry name" value="Glutathione_S-Trfase"/>
</dbReference>
<dbReference type="Proteomes" id="UP000635071">
    <property type="component" value="Unassembled WGS sequence"/>
</dbReference>
<dbReference type="SUPFAM" id="SSF52833">
    <property type="entry name" value="Thioredoxin-like"/>
    <property type="match status" value="1"/>
</dbReference>
<dbReference type="SUPFAM" id="SSF47616">
    <property type="entry name" value="GST C-terminal domain-like"/>
    <property type="match status" value="1"/>
</dbReference>
<dbReference type="Pfam" id="PF13409">
    <property type="entry name" value="GST_N_2"/>
    <property type="match status" value="1"/>
</dbReference>
<comment type="caution">
    <text evidence="2">The sequence shown here is derived from an EMBL/GenBank/DDBJ whole genome shotgun (WGS) entry which is preliminary data.</text>
</comment>
<dbReference type="PROSITE" id="PS50404">
    <property type="entry name" value="GST_NTER"/>
    <property type="match status" value="1"/>
</dbReference>
<organism evidence="2 3">
    <name type="scientific">Sandarakinorhabdus glacialis</name>
    <dbReference type="NCBI Taxonomy" id="1614636"/>
    <lineage>
        <taxon>Bacteria</taxon>
        <taxon>Pseudomonadati</taxon>
        <taxon>Pseudomonadota</taxon>
        <taxon>Alphaproteobacteria</taxon>
        <taxon>Sphingomonadales</taxon>
        <taxon>Sphingosinicellaceae</taxon>
        <taxon>Sandarakinorhabdus</taxon>
    </lineage>
</organism>
<dbReference type="AlphaFoldDB" id="A0A916ZRP2"/>
<dbReference type="InterPro" id="IPR036249">
    <property type="entry name" value="Thioredoxin-like_sf"/>
</dbReference>
<evidence type="ECO:0000313" key="2">
    <source>
        <dbReference type="EMBL" id="GGE10770.1"/>
    </source>
</evidence>
<dbReference type="CDD" id="cd03194">
    <property type="entry name" value="GST_C_3"/>
    <property type="match status" value="1"/>
</dbReference>
<sequence>MKIIIGNRAYSSWSMRGWLAAKLSGLPFETVIIPMDTPAWTSGEAKNDMPSGRVPVLWDGKTPVWDSAAIIEWLADKGGRDRFYPRELPARALCYSISAEMHSGFGALRSGCPMNLKERFPSFAPTAEITADVARIDALWSEARDKFGGDTDLPWLFGAFSAADVMYAPVVTRVDTYGLPVSATARAYVDAVLAHPWMSEWVAAAKAEDYPFDRYPVPGGVPA</sequence>
<proteinExistence type="predicted"/>
<dbReference type="EMBL" id="BMJM01000005">
    <property type="protein sequence ID" value="GGE10770.1"/>
    <property type="molecule type" value="Genomic_DNA"/>
</dbReference>
<dbReference type="Pfam" id="PF13410">
    <property type="entry name" value="GST_C_2"/>
    <property type="match status" value="1"/>
</dbReference>
<dbReference type="Gene3D" id="1.20.1050.10">
    <property type="match status" value="1"/>
</dbReference>
<dbReference type="PANTHER" id="PTHR42673">
    <property type="entry name" value="MALEYLACETOACETATE ISOMERASE"/>
    <property type="match status" value="1"/>
</dbReference>
<keyword evidence="3" id="KW-1185">Reference proteome</keyword>
<gene>
    <name evidence="2" type="ORF">GCM10011529_16450</name>
</gene>
<dbReference type="CDD" id="cd03043">
    <property type="entry name" value="GST_N_1"/>
    <property type="match status" value="1"/>
</dbReference>
<reference evidence="2" key="1">
    <citation type="journal article" date="2014" name="Int. J. Syst. Evol. Microbiol.">
        <title>Complete genome sequence of Corynebacterium casei LMG S-19264T (=DSM 44701T), isolated from a smear-ripened cheese.</title>
        <authorList>
            <consortium name="US DOE Joint Genome Institute (JGI-PGF)"/>
            <person name="Walter F."/>
            <person name="Albersmeier A."/>
            <person name="Kalinowski J."/>
            <person name="Ruckert C."/>
        </authorList>
    </citation>
    <scope>NUCLEOTIDE SEQUENCE</scope>
    <source>
        <strain evidence="2">CGMCC 1.15519</strain>
    </source>
</reference>
<dbReference type="SFLD" id="SFLDS00019">
    <property type="entry name" value="Glutathione_Transferase_(cytos"/>
    <property type="match status" value="1"/>
</dbReference>
<dbReference type="InterPro" id="IPR036282">
    <property type="entry name" value="Glutathione-S-Trfase_C_sf"/>
</dbReference>
<dbReference type="GO" id="GO:0016034">
    <property type="term" value="F:maleylacetoacetate isomerase activity"/>
    <property type="evidence" value="ECO:0007669"/>
    <property type="project" value="TreeGrafter"/>
</dbReference>
<reference evidence="2" key="2">
    <citation type="submission" date="2020-09" db="EMBL/GenBank/DDBJ databases">
        <authorList>
            <person name="Sun Q."/>
            <person name="Zhou Y."/>
        </authorList>
    </citation>
    <scope>NUCLEOTIDE SEQUENCE</scope>
    <source>
        <strain evidence="2">CGMCC 1.15519</strain>
    </source>
</reference>
<dbReference type="PANTHER" id="PTHR42673:SF4">
    <property type="entry name" value="MALEYLACETOACETATE ISOMERASE"/>
    <property type="match status" value="1"/>
</dbReference>
<accession>A0A916ZRP2</accession>
<feature type="domain" description="GST N-terminal" evidence="1">
    <location>
        <begin position="1"/>
        <end position="82"/>
    </location>
</feature>
<evidence type="ECO:0000259" key="1">
    <source>
        <dbReference type="PROSITE" id="PS50404"/>
    </source>
</evidence>
<dbReference type="Gene3D" id="3.40.30.10">
    <property type="entry name" value="Glutaredoxin"/>
    <property type="match status" value="1"/>
</dbReference>
<dbReference type="GO" id="GO:0006749">
    <property type="term" value="P:glutathione metabolic process"/>
    <property type="evidence" value="ECO:0007669"/>
    <property type="project" value="TreeGrafter"/>
</dbReference>
<evidence type="ECO:0000313" key="3">
    <source>
        <dbReference type="Proteomes" id="UP000635071"/>
    </source>
</evidence>
<name>A0A916ZRP2_9SPHN</name>
<dbReference type="RefSeq" id="WP_188762469.1">
    <property type="nucleotide sequence ID" value="NZ_BMJM01000005.1"/>
</dbReference>
<dbReference type="InterPro" id="IPR004045">
    <property type="entry name" value="Glutathione_S-Trfase_N"/>
</dbReference>